<sequence length="128" mass="14512">MALFVSSKSPLAQKQQVKLSDLAGARFLTLGERTYFEKKIVTACQKAGYEPNFVYQGERIEAILEMIRQQLGIALLMKKSVSASQLAGMKRLDLEETISSQLCLVRLKGRHNQAQELFWQEMKDSSLE</sequence>
<gene>
    <name evidence="6" type="ORF">FYJ62_05345</name>
</gene>
<comment type="caution">
    <text evidence="6">The sequence shown here is derived from an EMBL/GenBank/DDBJ whole genome shotgun (WGS) entry which is preliminary data.</text>
</comment>
<dbReference type="Pfam" id="PF03466">
    <property type="entry name" value="LysR_substrate"/>
    <property type="match status" value="1"/>
</dbReference>
<keyword evidence="7" id="KW-1185">Reference proteome</keyword>
<feature type="domain" description="LysR substrate-binding" evidence="5">
    <location>
        <begin position="1"/>
        <end position="124"/>
    </location>
</feature>
<evidence type="ECO:0000313" key="7">
    <source>
        <dbReference type="Proteomes" id="UP000438120"/>
    </source>
</evidence>
<proteinExistence type="inferred from homology"/>
<evidence type="ECO:0000313" key="6">
    <source>
        <dbReference type="EMBL" id="MST87074.1"/>
    </source>
</evidence>
<name>A0A6A8ME65_9LACO</name>
<dbReference type="GO" id="GO:0003700">
    <property type="term" value="F:DNA-binding transcription factor activity"/>
    <property type="evidence" value="ECO:0007669"/>
    <property type="project" value="TreeGrafter"/>
</dbReference>
<organism evidence="6 7">
    <name type="scientific">Lactobacillus porci</name>
    <dbReference type="NCBI Taxonomy" id="2012477"/>
    <lineage>
        <taxon>Bacteria</taxon>
        <taxon>Bacillati</taxon>
        <taxon>Bacillota</taxon>
        <taxon>Bacilli</taxon>
        <taxon>Lactobacillales</taxon>
        <taxon>Lactobacillaceae</taxon>
        <taxon>Lactobacillus</taxon>
    </lineage>
</organism>
<dbReference type="SUPFAM" id="SSF53850">
    <property type="entry name" value="Periplasmic binding protein-like II"/>
    <property type="match status" value="1"/>
</dbReference>
<keyword evidence="2" id="KW-0805">Transcription regulation</keyword>
<comment type="similarity">
    <text evidence="1">Belongs to the LysR transcriptional regulatory family.</text>
</comment>
<protein>
    <submittedName>
        <fullName evidence="6">LysR family transcriptional regulator substrate-binding protein</fullName>
    </submittedName>
</protein>
<evidence type="ECO:0000259" key="5">
    <source>
        <dbReference type="Pfam" id="PF03466"/>
    </source>
</evidence>
<dbReference type="EMBL" id="VUMX01000011">
    <property type="protein sequence ID" value="MST87074.1"/>
    <property type="molecule type" value="Genomic_DNA"/>
</dbReference>
<dbReference type="InterPro" id="IPR005119">
    <property type="entry name" value="LysR_subst-bd"/>
</dbReference>
<evidence type="ECO:0000256" key="3">
    <source>
        <dbReference type="ARBA" id="ARBA00023125"/>
    </source>
</evidence>
<dbReference type="CDD" id="cd05466">
    <property type="entry name" value="PBP2_LTTR_substrate"/>
    <property type="match status" value="1"/>
</dbReference>
<dbReference type="GO" id="GO:0032993">
    <property type="term" value="C:protein-DNA complex"/>
    <property type="evidence" value="ECO:0007669"/>
    <property type="project" value="TreeGrafter"/>
</dbReference>
<dbReference type="Gene3D" id="3.40.190.290">
    <property type="match status" value="1"/>
</dbReference>
<reference evidence="6 7" key="1">
    <citation type="submission" date="2019-08" db="EMBL/GenBank/DDBJ databases">
        <title>In-depth cultivation of the pig gut microbiome towards novel bacterial diversity and tailored functional studies.</title>
        <authorList>
            <person name="Wylensek D."/>
            <person name="Hitch T.C.A."/>
            <person name="Clavel T."/>
        </authorList>
    </citation>
    <scope>NUCLEOTIDE SEQUENCE [LARGE SCALE GENOMIC DNA]</scope>
    <source>
        <strain evidence="6 7">Bifido-178-WT-2B</strain>
    </source>
</reference>
<dbReference type="Proteomes" id="UP000438120">
    <property type="component" value="Unassembled WGS sequence"/>
</dbReference>
<keyword evidence="4" id="KW-0804">Transcription</keyword>
<keyword evidence="3" id="KW-0238">DNA-binding</keyword>
<dbReference type="OrthoDB" id="119203at2"/>
<evidence type="ECO:0000256" key="2">
    <source>
        <dbReference type="ARBA" id="ARBA00023015"/>
    </source>
</evidence>
<accession>A0A6A8ME65</accession>
<dbReference type="AlphaFoldDB" id="A0A6A8ME65"/>
<dbReference type="PANTHER" id="PTHR30346">
    <property type="entry name" value="TRANSCRIPTIONAL DUAL REGULATOR HCAR-RELATED"/>
    <property type="match status" value="1"/>
</dbReference>
<evidence type="ECO:0000256" key="1">
    <source>
        <dbReference type="ARBA" id="ARBA00009437"/>
    </source>
</evidence>
<dbReference type="GO" id="GO:0003677">
    <property type="term" value="F:DNA binding"/>
    <property type="evidence" value="ECO:0007669"/>
    <property type="project" value="UniProtKB-KW"/>
</dbReference>
<evidence type="ECO:0000256" key="4">
    <source>
        <dbReference type="ARBA" id="ARBA00023163"/>
    </source>
</evidence>
<dbReference type="PANTHER" id="PTHR30346:SF28">
    <property type="entry name" value="HTH-TYPE TRANSCRIPTIONAL REGULATOR CYNR"/>
    <property type="match status" value="1"/>
</dbReference>